<accession>A0A2U2JC11</accession>
<gene>
    <name evidence="2" type="ORF">DIS07_05390</name>
</gene>
<evidence type="ECO:0000313" key="2">
    <source>
        <dbReference type="EMBL" id="PWG05877.1"/>
    </source>
</evidence>
<keyword evidence="1" id="KW-0472">Membrane</keyword>
<sequence length="154" mass="17426">MKSTVLKFGFYGLIVGFIIFFIHLFFGIDNLDYSTNELLGYLSIFLSLSFIFFGIKHYRDKENDGFISLGKAIQIGVLIAFLVGLGIAFADFIYTKFIDPSFFANYEQQLIEQGKEDEIVKMTSTTAALFMLILVTIIGFIISLISGIILQRKK</sequence>
<evidence type="ECO:0000313" key="3">
    <source>
        <dbReference type="Proteomes" id="UP000245670"/>
    </source>
</evidence>
<evidence type="ECO:0000256" key="1">
    <source>
        <dbReference type="SAM" id="Phobius"/>
    </source>
</evidence>
<keyword evidence="1" id="KW-0812">Transmembrane</keyword>
<dbReference type="Proteomes" id="UP000245670">
    <property type="component" value="Unassembled WGS sequence"/>
</dbReference>
<feature type="transmembrane region" description="Helical" evidence="1">
    <location>
        <begin position="127"/>
        <end position="150"/>
    </location>
</feature>
<comment type="caution">
    <text evidence="2">The sequence shown here is derived from an EMBL/GenBank/DDBJ whole genome shotgun (WGS) entry which is preliminary data.</text>
</comment>
<feature type="transmembrane region" description="Helical" evidence="1">
    <location>
        <begin position="38"/>
        <end position="55"/>
    </location>
</feature>
<proteinExistence type="predicted"/>
<keyword evidence="3" id="KW-1185">Reference proteome</keyword>
<dbReference type="RefSeq" id="WP_109404209.1">
    <property type="nucleotide sequence ID" value="NZ_QFFG01000002.1"/>
</dbReference>
<keyword evidence="1" id="KW-1133">Transmembrane helix</keyword>
<dbReference type="AlphaFoldDB" id="A0A2U2JC11"/>
<dbReference type="OrthoDB" id="6384283at2"/>
<feature type="transmembrane region" description="Helical" evidence="1">
    <location>
        <begin position="75"/>
        <end position="94"/>
    </location>
</feature>
<dbReference type="EMBL" id="QFFG01000002">
    <property type="protein sequence ID" value="PWG05877.1"/>
    <property type="molecule type" value="Genomic_DNA"/>
</dbReference>
<name>A0A2U2JC11_9FLAO</name>
<dbReference type="Pfam" id="PF13858">
    <property type="entry name" value="DUF4199"/>
    <property type="match status" value="1"/>
</dbReference>
<organism evidence="2 3">
    <name type="scientific">Polaribacter aquimarinus</name>
    <dbReference type="NCBI Taxonomy" id="2100726"/>
    <lineage>
        <taxon>Bacteria</taxon>
        <taxon>Pseudomonadati</taxon>
        <taxon>Bacteroidota</taxon>
        <taxon>Flavobacteriia</taxon>
        <taxon>Flavobacteriales</taxon>
        <taxon>Flavobacteriaceae</taxon>
    </lineage>
</organism>
<dbReference type="InterPro" id="IPR025250">
    <property type="entry name" value="DUF4199"/>
</dbReference>
<protein>
    <submittedName>
        <fullName evidence="2">DUF4199 domain-containing protein</fullName>
    </submittedName>
</protein>
<feature type="transmembrane region" description="Helical" evidence="1">
    <location>
        <begin position="5"/>
        <end position="26"/>
    </location>
</feature>
<reference evidence="2 3" key="1">
    <citation type="submission" date="2018-05" db="EMBL/GenBank/DDBJ databases">
        <title>Polaribacter aquimarinus sp. nov., isolated from sediment in a sediment of sea.</title>
        <authorList>
            <person name="Lu D."/>
        </authorList>
    </citation>
    <scope>NUCLEOTIDE SEQUENCE [LARGE SCALE GENOMIC DNA]</scope>
    <source>
        <strain evidence="2 3">ZY113</strain>
    </source>
</reference>